<evidence type="ECO:0000256" key="8">
    <source>
        <dbReference type="PROSITE-ProRule" id="PRU00175"/>
    </source>
</evidence>
<dbReference type="SMART" id="SM00184">
    <property type="entry name" value="RING"/>
    <property type="match status" value="1"/>
</dbReference>
<keyword evidence="6" id="KW-0833">Ubl conjugation pathway</keyword>
<dbReference type="PROSITE" id="PS50089">
    <property type="entry name" value="ZF_RING_2"/>
    <property type="match status" value="1"/>
</dbReference>
<dbReference type="FunFam" id="3.30.40.10:FF:000022">
    <property type="entry name" value="E3 ubiquitin-protein ligase RING1-like"/>
    <property type="match status" value="1"/>
</dbReference>
<evidence type="ECO:0000313" key="12">
    <source>
        <dbReference type="EMBL" id="GMN40661.1"/>
    </source>
</evidence>
<dbReference type="AlphaFoldDB" id="A0AA88D2Z2"/>
<accession>A0AA88D2Z2</accession>
<evidence type="ECO:0000256" key="5">
    <source>
        <dbReference type="ARBA" id="ARBA00022771"/>
    </source>
</evidence>
<comment type="caution">
    <text evidence="12">The sequence shown here is derived from an EMBL/GenBank/DDBJ whole genome shotgun (WGS) entry which is preliminary data.</text>
</comment>
<dbReference type="GO" id="GO:0016567">
    <property type="term" value="P:protein ubiquitination"/>
    <property type="evidence" value="ECO:0007669"/>
    <property type="project" value="TreeGrafter"/>
</dbReference>
<keyword evidence="13" id="KW-1185">Reference proteome</keyword>
<evidence type="ECO:0000256" key="4">
    <source>
        <dbReference type="ARBA" id="ARBA00022723"/>
    </source>
</evidence>
<dbReference type="GO" id="GO:0008270">
    <property type="term" value="F:zinc ion binding"/>
    <property type="evidence" value="ECO:0007669"/>
    <property type="project" value="UniProtKB-KW"/>
</dbReference>
<reference evidence="12" key="1">
    <citation type="submission" date="2023-07" db="EMBL/GenBank/DDBJ databases">
        <title>draft genome sequence of fig (Ficus carica).</title>
        <authorList>
            <person name="Takahashi T."/>
            <person name="Nishimura K."/>
        </authorList>
    </citation>
    <scope>NUCLEOTIDE SEQUENCE</scope>
</reference>
<keyword evidence="10" id="KW-0812">Transmembrane</keyword>
<dbReference type="EC" id="2.3.2.27" evidence="2"/>
<dbReference type="PANTHER" id="PTHR15710:SF242">
    <property type="entry name" value="OS06G0633500 PROTEIN"/>
    <property type="match status" value="1"/>
</dbReference>
<keyword evidence="7" id="KW-0862">Zinc</keyword>
<feature type="compositionally biased region" description="Basic residues" evidence="9">
    <location>
        <begin position="152"/>
        <end position="164"/>
    </location>
</feature>
<sequence length="642" mass="72514">MLICFWNIGVFGLVFNDEIEKAIIFGVFSFRFMFNLVPVRFGAVFGQIQWNLFSCGVIGSSMSVSSYLNSFSSQVLMDFNSRRMSRELPQSTAQSSVGGSSVVDQSAHALCSLCQKILSPDNETAGDLENIGICGDCKFLFLEDLDTPLHESRRRRPPSRRRTRYSSSESTENLFSQQFSHMINLVRQNQSTGFGPEDPTVEADPASSAFQRTSTRTTPRGSRRWRRVLSDTESDGFDNMDSLYGETESNFSFGRHRVFHGEGDAISFSTYGGDSDASVDLHGFLDSEMFNQPNDGSDFESDTDIDPMHAGLNHWNLDDQGEVAEEEEEEEGEEEEDGEWEEGDAEEDVIQPTDARDRVQDFLFGSPGGQRSHSPEFDMMRTREIFANMEEQVWGPDFGDPADYLDGRGLEEFLQHIAEDDNSRRGAPPAAVSFVNSLPRIVISKEHEKHDGLACAICKDVLTVGTEVNRLPCDHLYHPFCILPWLSSRNSCPLCRYELPTDDKDYEKGKRNVRSSVQIHHDIHQNVTEDSSVTFSDREDEEEEREFSEGRPDYRALIGEDPVISSSERGSGRGRWFFLAAAPIVSLVGIVLVLWMRNVGTERRGPSRPSIPPEQVRQQHVPISGSSSNWRESRGRRWWSLF</sequence>
<evidence type="ECO:0000313" key="13">
    <source>
        <dbReference type="Proteomes" id="UP001187192"/>
    </source>
</evidence>
<comment type="catalytic activity">
    <reaction evidence="1">
        <text>S-ubiquitinyl-[E2 ubiquitin-conjugating enzyme]-L-cysteine + [acceptor protein]-L-lysine = [E2 ubiquitin-conjugating enzyme]-L-cysteine + N(6)-ubiquitinyl-[acceptor protein]-L-lysine.</text>
        <dbReference type="EC" id="2.3.2.27"/>
    </reaction>
</comment>
<protein>
    <recommendedName>
        <fullName evidence="2">RING-type E3 ubiquitin transferase</fullName>
        <ecNumber evidence="2">2.3.2.27</ecNumber>
    </recommendedName>
</protein>
<dbReference type="Gene3D" id="3.30.40.10">
    <property type="entry name" value="Zinc/RING finger domain, C3HC4 (zinc finger)"/>
    <property type="match status" value="1"/>
</dbReference>
<dbReference type="PANTHER" id="PTHR15710">
    <property type="entry name" value="E3 UBIQUITIN-PROTEIN LIGASE PRAJA"/>
    <property type="match status" value="1"/>
</dbReference>
<dbReference type="Proteomes" id="UP001187192">
    <property type="component" value="Unassembled WGS sequence"/>
</dbReference>
<dbReference type="SUPFAM" id="SSF57850">
    <property type="entry name" value="RING/U-box"/>
    <property type="match status" value="1"/>
</dbReference>
<organism evidence="12 13">
    <name type="scientific">Ficus carica</name>
    <name type="common">Common fig</name>
    <dbReference type="NCBI Taxonomy" id="3494"/>
    <lineage>
        <taxon>Eukaryota</taxon>
        <taxon>Viridiplantae</taxon>
        <taxon>Streptophyta</taxon>
        <taxon>Embryophyta</taxon>
        <taxon>Tracheophyta</taxon>
        <taxon>Spermatophyta</taxon>
        <taxon>Magnoliopsida</taxon>
        <taxon>eudicotyledons</taxon>
        <taxon>Gunneridae</taxon>
        <taxon>Pentapetalae</taxon>
        <taxon>rosids</taxon>
        <taxon>fabids</taxon>
        <taxon>Rosales</taxon>
        <taxon>Moraceae</taxon>
        <taxon>Ficeae</taxon>
        <taxon>Ficus</taxon>
    </lineage>
</organism>
<keyword evidence="10" id="KW-1133">Transmembrane helix</keyword>
<keyword evidence="4" id="KW-0479">Metal-binding</keyword>
<evidence type="ECO:0000259" key="11">
    <source>
        <dbReference type="PROSITE" id="PS50089"/>
    </source>
</evidence>
<feature type="region of interest" description="Disordered" evidence="9">
    <location>
        <begin position="321"/>
        <end position="347"/>
    </location>
</feature>
<keyword evidence="5 8" id="KW-0863">Zinc-finger</keyword>
<dbReference type="Pfam" id="PF13639">
    <property type="entry name" value="zf-RING_2"/>
    <property type="match status" value="1"/>
</dbReference>
<evidence type="ECO:0000256" key="2">
    <source>
        <dbReference type="ARBA" id="ARBA00012483"/>
    </source>
</evidence>
<feature type="transmembrane region" description="Helical" evidence="10">
    <location>
        <begin position="576"/>
        <end position="595"/>
    </location>
</feature>
<evidence type="ECO:0000256" key="7">
    <source>
        <dbReference type="ARBA" id="ARBA00022833"/>
    </source>
</evidence>
<feature type="domain" description="RING-type" evidence="11">
    <location>
        <begin position="455"/>
        <end position="496"/>
    </location>
</feature>
<proteinExistence type="predicted"/>
<dbReference type="GO" id="GO:0061630">
    <property type="term" value="F:ubiquitin protein ligase activity"/>
    <property type="evidence" value="ECO:0007669"/>
    <property type="project" value="UniProtKB-EC"/>
</dbReference>
<feature type="region of interest" description="Disordered" evidence="9">
    <location>
        <begin position="528"/>
        <end position="551"/>
    </location>
</feature>
<feature type="region of interest" description="Disordered" evidence="9">
    <location>
        <begin position="190"/>
        <end position="227"/>
    </location>
</feature>
<evidence type="ECO:0000256" key="3">
    <source>
        <dbReference type="ARBA" id="ARBA00022679"/>
    </source>
</evidence>
<dbReference type="InterPro" id="IPR013083">
    <property type="entry name" value="Znf_RING/FYVE/PHD"/>
</dbReference>
<feature type="region of interest" description="Disordered" evidence="9">
    <location>
        <begin position="150"/>
        <end position="171"/>
    </location>
</feature>
<dbReference type="GO" id="GO:0005737">
    <property type="term" value="C:cytoplasm"/>
    <property type="evidence" value="ECO:0007669"/>
    <property type="project" value="TreeGrafter"/>
</dbReference>
<gene>
    <name evidence="12" type="ORF">TIFTF001_009877</name>
</gene>
<evidence type="ECO:0000256" key="6">
    <source>
        <dbReference type="ARBA" id="ARBA00022786"/>
    </source>
</evidence>
<keyword evidence="10" id="KW-0472">Membrane</keyword>
<name>A0AA88D2Z2_FICCA</name>
<evidence type="ECO:0000256" key="9">
    <source>
        <dbReference type="SAM" id="MobiDB-lite"/>
    </source>
</evidence>
<keyword evidence="3" id="KW-0808">Transferase</keyword>
<evidence type="ECO:0000256" key="1">
    <source>
        <dbReference type="ARBA" id="ARBA00000900"/>
    </source>
</evidence>
<evidence type="ECO:0000256" key="10">
    <source>
        <dbReference type="SAM" id="Phobius"/>
    </source>
</evidence>
<dbReference type="EMBL" id="BTGU01000011">
    <property type="protein sequence ID" value="GMN40661.1"/>
    <property type="molecule type" value="Genomic_DNA"/>
</dbReference>
<dbReference type="InterPro" id="IPR001841">
    <property type="entry name" value="Znf_RING"/>
</dbReference>
<feature type="region of interest" description="Disordered" evidence="9">
    <location>
        <begin position="602"/>
        <end position="631"/>
    </location>
</feature>